<sequence length="283" mass="29970">MCRTGGFREEIGEEIRLSLRDPPAERADSRPQAGPWGAPAPEPPDQPPPRAADVSGHKWRRLSSSAFFVLILLVVGARAYKDLSRPEAWAYWKDLYFSPGMTSSLIAEADPDGSGHTRPALAIRGAIGAATASWFRDRLGEAHLVAGDAVLLSSPGGDLNQALIMGEIIRSRGLVTAVGVTDPSGHIRPSYCASACVLVYAGGRIRIGIGGSMLGVHRFVTLAPAQDPVAETQRTAGMVLNYMTRMGVSSSVVEAMSATTNVRWLGAGEAVAMNLVTDPVARP</sequence>
<evidence type="ECO:0000313" key="3">
    <source>
        <dbReference type="Proteomes" id="UP000189796"/>
    </source>
</evidence>
<feature type="compositionally biased region" description="Pro residues" evidence="1">
    <location>
        <begin position="38"/>
        <end position="50"/>
    </location>
</feature>
<evidence type="ECO:0000256" key="1">
    <source>
        <dbReference type="SAM" id="MobiDB-lite"/>
    </source>
</evidence>
<feature type="compositionally biased region" description="Basic and acidic residues" evidence="1">
    <location>
        <begin position="1"/>
        <end position="29"/>
    </location>
</feature>
<dbReference type="Proteomes" id="UP000189796">
    <property type="component" value="Chromosome I"/>
</dbReference>
<feature type="region of interest" description="Disordered" evidence="1">
    <location>
        <begin position="1"/>
        <end position="55"/>
    </location>
</feature>
<protein>
    <submittedName>
        <fullName evidence="2">Uncharacterized protein</fullName>
    </submittedName>
</protein>
<organism evidence="2 3">
    <name type="scientific">Bradyrhizobium erythrophlei</name>
    <dbReference type="NCBI Taxonomy" id="1437360"/>
    <lineage>
        <taxon>Bacteria</taxon>
        <taxon>Pseudomonadati</taxon>
        <taxon>Pseudomonadota</taxon>
        <taxon>Alphaproteobacteria</taxon>
        <taxon>Hyphomicrobiales</taxon>
        <taxon>Nitrobacteraceae</taxon>
        <taxon>Bradyrhizobium</taxon>
    </lineage>
</organism>
<dbReference type="Gene3D" id="3.90.226.10">
    <property type="entry name" value="2-enoyl-CoA Hydratase, Chain A, domain 1"/>
    <property type="match status" value="1"/>
</dbReference>
<dbReference type="SUPFAM" id="SSF52096">
    <property type="entry name" value="ClpP/crotonase"/>
    <property type="match status" value="1"/>
</dbReference>
<dbReference type="InterPro" id="IPR029045">
    <property type="entry name" value="ClpP/crotonase-like_dom_sf"/>
</dbReference>
<reference evidence="2 3" key="1">
    <citation type="submission" date="2016-11" db="EMBL/GenBank/DDBJ databases">
        <authorList>
            <person name="Jaros S."/>
            <person name="Januszkiewicz K."/>
            <person name="Wedrychowicz H."/>
        </authorList>
    </citation>
    <scope>NUCLEOTIDE SEQUENCE [LARGE SCALE GENOMIC DNA]</scope>
    <source>
        <strain evidence="2 3">GAS138</strain>
    </source>
</reference>
<dbReference type="EMBL" id="LT670817">
    <property type="protein sequence ID" value="SHG13626.1"/>
    <property type="molecule type" value="Genomic_DNA"/>
</dbReference>
<gene>
    <name evidence="2" type="ORF">SAMN05443248_0417</name>
</gene>
<evidence type="ECO:0000313" key="2">
    <source>
        <dbReference type="EMBL" id="SHG13626.1"/>
    </source>
</evidence>
<name>A0A1M5HCE1_9BRAD</name>
<proteinExistence type="predicted"/>
<dbReference type="AlphaFoldDB" id="A0A1M5HCE1"/>
<accession>A0A1M5HCE1</accession>